<proteinExistence type="predicted"/>
<keyword evidence="2" id="KW-1185">Reference proteome</keyword>
<accession>A0AAV1M2D5</accession>
<evidence type="ECO:0000313" key="2">
    <source>
        <dbReference type="Proteomes" id="UP001314205"/>
    </source>
</evidence>
<dbReference type="AlphaFoldDB" id="A0AAV1M2D5"/>
<reference evidence="1 2" key="1">
    <citation type="submission" date="2023-11" db="EMBL/GenBank/DDBJ databases">
        <authorList>
            <person name="Hedman E."/>
            <person name="Englund M."/>
            <person name="Stromberg M."/>
            <person name="Nyberg Akerstrom W."/>
            <person name="Nylinder S."/>
            <person name="Jareborg N."/>
            <person name="Kallberg Y."/>
            <person name="Kronander E."/>
        </authorList>
    </citation>
    <scope>NUCLEOTIDE SEQUENCE [LARGE SCALE GENOMIC DNA]</scope>
</reference>
<protein>
    <submittedName>
        <fullName evidence="1">Uncharacterized protein</fullName>
    </submittedName>
</protein>
<dbReference type="Proteomes" id="UP001314205">
    <property type="component" value="Unassembled WGS sequence"/>
</dbReference>
<sequence length="83" mass="10021">MFSFYLSLRLEGFPTMERYTIEQRVKTVEAFYENERSNQNALRALRDFLVSLIDQIVIANMYHRIEVCHRRRGEHLADILFHT</sequence>
<gene>
    <name evidence="1" type="ORF">PARMNEM_LOCUS19233</name>
</gene>
<evidence type="ECO:0000313" key="1">
    <source>
        <dbReference type="EMBL" id="CAK1600474.1"/>
    </source>
</evidence>
<dbReference type="EMBL" id="CAVLGL010000115">
    <property type="protein sequence ID" value="CAK1600474.1"/>
    <property type="molecule type" value="Genomic_DNA"/>
</dbReference>
<name>A0AAV1M2D5_9NEOP</name>
<comment type="caution">
    <text evidence="1">The sequence shown here is derived from an EMBL/GenBank/DDBJ whole genome shotgun (WGS) entry which is preliminary data.</text>
</comment>
<organism evidence="1 2">
    <name type="scientific">Parnassius mnemosyne</name>
    <name type="common">clouded apollo</name>
    <dbReference type="NCBI Taxonomy" id="213953"/>
    <lineage>
        <taxon>Eukaryota</taxon>
        <taxon>Metazoa</taxon>
        <taxon>Ecdysozoa</taxon>
        <taxon>Arthropoda</taxon>
        <taxon>Hexapoda</taxon>
        <taxon>Insecta</taxon>
        <taxon>Pterygota</taxon>
        <taxon>Neoptera</taxon>
        <taxon>Endopterygota</taxon>
        <taxon>Lepidoptera</taxon>
        <taxon>Glossata</taxon>
        <taxon>Ditrysia</taxon>
        <taxon>Papilionoidea</taxon>
        <taxon>Papilionidae</taxon>
        <taxon>Parnassiinae</taxon>
        <taxon>Parnassini</taxon>
        <taxon>Parnassius</taxon>
        <taxon>Driopa</taxon>
    </lineage>
</organism>